<dbReference type="InterPro" id="IPR005829">
    <property type="entry name" value="Sugar_transporter_CS"/>
</dbReference>
<keyword evidence="2 9" id="KW-0813">Transport</keyword>
<feature type="transmembrane region" description="Helical" evidence="10">
    <location>
        <begin position="88"/>
        <end position="108"/>
    </location>
</feature>
<protein>
    <recommendedName>
        <fullName evidence="11">Major facilitator superfamily (MFS) profile domain-containing protein</fullName>
    </recommendedName>
</protein>
<dbReference type="PRINTS" id="PR00171">
    <property type="entry name" value="SUGRTRNSPORT"/>
</dbReference>
<evidence type="ECO:0000256" key="3">
    <source>
        <dbReference type="ARBA" id="ARBA00022475"/>
    </source>
</evidence>
<evidence type="ECO:0000256" key="7">
    <source>
        <dbReference type="ARBA" id="ARBA00023136"/>
    </source>
</evidence>
<sequence length="460" mass="50014">MEKNKEGGGLFIYFAAFSVNLITFSAGSAYSWTSPVLPKLKDQLESPLLKPPTIAEESWISSLTSLGALGAPILAGILSEKIGRKRTLLAFSIPMLVSHAITAFAGAIELYFVARFLVGLGCGCVYSVVPNYLSEISEDRNRGLINCFMTLMITTGLMFNYVVGPFVTVMVLSFGNMVPLVLFLTLFAYFVPESPYYFIARGDKSSAESSLVKLRGKQQVQKELLTMMSSVETVGGNRGSFKDIVKSKALIKGLVICNGLMVIQQFSGINAVLGFMEQIFISSGSSIPAEYSAILVGGVQMLTVIVSTQLIDRLGRKILLIISCGGSCIALTSMGLYFYLKTNKFNVDALFWLPLFSLILYIISFNLGLSCVPWALMGEIFPTNLKSIASTITTCFCLALAFVITMFFPQVSITLGMAPSFWGFSVFSLVGVLFTHVIVPETKGKSMSEIQEILGARVPK</sequence>
<feature type="transmembrane region" description="Helical" evidence="10">
    <location>
        <begin position="293"/>
        <end position="311"/>
    </location>
</feature>
<organism evidence="12 13">
    <name type="scientific">Brassicogethes aeneus</name>
    <name type="common">Rape pollen beetle</name>
    <name type="synonym">Meligethes aeneus</name>
    <dbReference type="NCBI Taxonomy" id="1431903"/>
    <lineage>
        <taxon>Eukaryota</taxon>
        <taxon>Metazoa</taxon>
        <taxon>Ecdysozoa</taxon>
        <taxon>Arthropoda</taxon>
        <taxon>Hexapoda</taxon>
        <taxon>Insecta</taxon>
        <taxon>Pterygota</taxon>
        <taxon>Neoptera</taxon>
        <taxon>Endopterygota</taxon>
        <taxon>Coleoptera</taxon>
        <taxon>Polyphaga</taxon>
        <taxon>Cucujiformia</taxon>
        <taxon>Nitidulidae</taxon>
        <taxon>Meligethinae</taxon>
        <taxon>Brassicogethes</taxon>
    </lineage>
</organism>
<keyword evidence="13" id="KW-1185">Reference proteome</keyword>
<proteinExistence type="inferred from homology"/>
<feature type="transmembrane region" description="Helical" evidence="10">
    <location>
        <begin position="388"/>
        <end position="408"/>
    </location>
</feature>
<feature type="transmembrane region" description="Helical" evidence="10">
    <location>
        <begin position="420"/>
        <end position="439"/>
    </location>
</feature>
<feature type="transmembrane region" description="Helical" evidence="10">
    <location>
        <begin position="169"/>
        <end position="191"/>
    </location>
</feature>
<dbReference type="PROSITE" id="PS50850">
    <property type="entry name" value="MFS"/>
    <property type="match status" value="1"/>
</dbReference>
<keyword evidence="7 10" id="KW-0472">Membrane</keyword>
<dbReference type="OrthoDB" id="4142200at2759"/>
<dbReference type="InterPro" id="IPR050549">
    <property type="entry name" value="MFS_Trehalose_Transporter"/>
</dbReference>
<dbReference type="InterPro" id="IPR036259">
    <property type="entry name" value="MFS_trans_sf"/>
</dbReference>
<dbReference type="Proteomes" id="UP001154078">
    <property type="component" value="Chromosome 9"/>
</dbReference>
<dbReference type="GO" id="GO:0005886">
    <property type="term" value="C:plasma membrane"/>
    <property type="evidence" value="ECO:0007669"/>
    <property type="project" value="UniProtKB-SubCell"/>
</dbReference>
<dbReference type="PANTHER" id="PTHR48021:SF47">
    <property type="entry name" value="GH17672P"/>
    <property type="match status" value="1"/>
</dbReference>
<evidence type="ECO:0000313" key="12">
    <source>
        <dbReference type="EMBL" id="CAH0564533.1"/>
    </source>
</evidence>
<evidence type="ECO:0000256" key="6">
    <source>
        <dbReference type="ARBA" id="ARBA00022989"/>
    </source>
</evidence>
<evidence type="ECO:0000256" key="1">
    <source>
        <dbReference type="ARBA" id="ARBA00004651"/>
    </source>
</evidence>
<dbReference type="NCBIfam" id="TIGR00879">
    <property type="entry name" value="SP"/>
    <property type="match status" value="1"/>
</dbReference>
<evidence type="ECO:0000256" key="5">
    <source>
        <dbReference type="ARBA" id="ARBA00022692"/>
    </source>
</evidence>
<evidence type="ECO:0000256" key="2">
    <source>
        <dbReference type="ARBA" id="ARBA00022448"/>
    </source>
</evidence>
<feature type="transmembrane region" description="Helical" evidence="10">
    <location>
        <begin position="351"/>
        <end position="376"/>
    </location>
</feature>
<dbReference type="PROSITE" id="PS00216">
    <property type="entry name" value="SUGAR_TRANSPORT_1"/>
    <property type="match status" value="1"/>
</dbReference>
<evidence type="ECO:0000256" key="8">
    <source>
        <dbReference type="ARBA" id="ARBA00023180"/>
    </source>
</evidence>
<feature type="transmembrane region" description="Helical" evidence="10">
    <location>
        <begin position="318"/>
        <end position="339"/>
    </location>
</feature>
<keyword evidence="4" id="KW-0762">Sugar transport</keyword>
<dbReference type="PANTHER" id="PTHR48021">
    <property type="match status" value="1"/>
</dbReference>
<comment type="similarity">
    <text evidence="9">Belongs to the major facilitator superfamily. Sugar transporter (TC 2.A.1.1) family.</text>
</comment>
<name>A0A9P0BIW9_BRAAE</name>
<dbReference type="EMBL" id="OV121140">
    <property type="protein sequence ID" value="CAH0564533.1"/>
    <property type="molecule type" value="Genomic_DNA"/>
</dbReference>
<dbReference type="FunFam" id="1.20.1250.20:FF:000218">
    <property type="entry name" value="facilitated trehalose transporter Tret1"/>
    <property type="match status" value="1"/>
</dbReference>
<keyword evidence="6 10" id="KW-1133">Transmembrane helix</keyword>
<feature type="transmembrane region" description="Helical" evidence="10">
    <location>
        <begin position="249"/>
        <end position="273"/>
    </location>
</feature>
<keyword evidence="3" id="KW-1003">Cell membrane</keyword>
<dbReference type="AlphaFoldDB" id="A0A9P0BIW9"/>
<feature type="transmembrane region" description="Helical" evidence="10">
    <location>
        <begin position="12"/>
        <end position="32"/>
    </location>
</feature>
<evidence type="ECO:0000259" key="11">
    <source>
        <dbReference type="PROSITE" id="PS50850"/>
    </source>
</evidence>
<keyword evidence="8" id="KW-0325">Glycoprotein</keyword>
<accession>A0A9P0BIW9</accession>
<evidence type="ECO:0000313" key="13">
    <source>
        <dbReference type="Proteomes" id="UP001154078"/>
    </source>
</evidence>
<gene>
    <name evidence="12" type="ORF">MELIAE_LOCUS13068</name>
</gene>
<feature type="transmembrane region" description="Helical" evidence="10">
    <location>
        <begin position="145"/>
        <end position="163"/>
    </location>
</feature>
<feature type="transmembrane region" description="Helical" evidence="10">
    <location>
        <begin position="59"/>
        <end position="79"/>
    </location>
</feature>
<evidence type="ECO:0000256" key="10">
    <source>
        <dbReference type="SAM" id="Phobius"/>
    </source>
</evidence>
<dbReference type="InterPro" id="IPR020846">
    <property type="entry name" value="MFS_dom"/>
</dbReference>
<dbReference type="SUPFAM" id="SSF103473">
    <property type="entry name" value="MFS general substrate transporter"/>
    <property type="match status" value="1"/>
</dbReference>
<dbReference type="Gene3D" id="1.20.1250.20">
    <property type="entry name" value="MFS general substrate transporter like domains"/>
    <property type="match status" value="2"/>
</dbReference>
<evidence type="ECO:0000256" key="4">
    <source>
        <dbReference type="ARBA" id="ARBA00022597"/>
    </source>
</evidence>
<dbReference type="GO" id="GO:0022857">
    <property type="term" value="F:transmembrane transporter activity"/>
    <property type="evidence" value="ECO:0007669"/>
    <property type="project" value="InterPro"/>
</dbReference>
<comment type="subcellular location">
    <subcellularLocation>
        <location evidence="1">Cell membrane</location>
        <topology evidence="1">Multi-pass membrane protein</topology>
    </subcellularLocation>
</comment>
<feature type="domain" description="Major facilitator superfamily (MFS) profile" evidence="11">
    <location>
        <begin position="11"/>
        <end position="443"/>
    </location>
</feature>
<dbReference type="InterPro" id="IPR005828">
    <property type="entry name" value="MFS_sugar_transport-like"/>
</dbReference>
<keyword evidence="5 10" id="KW-0812">Transmembrane</keyword>
<evidence type="ECO:0000256" key="9">
    <source>
        <dbReference type="RuleBase" id="RU003346"/>
    </source>
</evidence>
<dbReference type="Pfam" id="PF00083">
    <property type="entry name" value="Sugar_tr"/>
    <property type="match status" value="1"/>
</dbReference>
<dbReference type="PROSITE" id="PS00217">
    <property type="entry name" value="SUGAR_TRANSPORT_2"/>
    <property type="match status" value="1"/>
</dbReference>
<reference evidence="12" key="1">
    <citation type="submission" date="2021-12" db="EMBL/GenBank/DDBJ databases">
        <authorList>
            <person name="King R."/>
        </authorList>
    </citation>
    <scope>NUCLEOTIDE SEQUENCE</scope>
</reference>
<dbReference type="InterPro" id="IPR003663">
    <property type="entry name" value="Sugar/inositol_transpt"/>
</dbReference>
<feature type="transmembrane region" description="Helical" evidence="10">
    <location>
        <begin position="114"/>
        <end position="133"/>
    </location>
</feature>